<feature type="domain" description="DUF4349" evidence="4">
    <location>
        <begin position="82"/>
        <end position="292"/>
    </location>
</feature>
<dbReference type="InterPro" id="IPR025645">
    <property type="entry name" value="DUF4349"/>
</dbReference>
<keyword evidence="1" id="KW-0175">Coiled coil</keyword>
<dbReference type="PROSITE" id="PS51257">
    <property type="entry name" value="PROKAR_LIPOPROTEIN"/>
    <property type="match status" value="1"/>
</dbReference>
<dbReference type="Proteomes" id="UP000481033">
    <property type="component" value="Unassembled WGS sequence"/>
</dbReference>
<comment type="caution">
    <text evidence="5">The sequence shown here is derived from an EMBL/GenBank/DDBJ whole genome shotgun (WGS) entry which is preliminary data.</text>
</comment>
<evidence type="ECO:0000259" key="4">
    <source>
        <dbReference type="Pfam" id="PF14257"/>
    </source>
</evidence>
<dbReference type="RefSeq" id="WP_163701868.1">
    <property type="nucleotide sequence ID" value="NZ_QXHD01000004.1"/>
</dbReference>
<keyword evidence="2" id="KW-1133">Transmembrane helix</keyword>
<evidence type="ECO:0000313" key="6">
    <source>
        <dbReference type="Proteomes" id="UP000481033"/>
    </source>
</evidence>
<sequence length="302" mass="32685">MAKSMRAGLAILVAVASLVSCGAATEMSISGDEFRSKAQAPAETAAVAESANILTAQEAMEADASRPVEPPNDAAVTSGQPQLIKRAQLNLIVDSVDDGLKSASQIIRTHQGDILDLQDNQIEASQRTAYLRIRVPQANLDPLLEALSNLGTIQQQGLSAEDVSTQIIDAQARLRNLRKSEESLLKIMERSGEISHVLEVSRELSRVREQIEQIDARVQNLQTQVRYSTVDLSLAAAVAPQPIGRPLGETISTTWRDATQSVGNLTVGLMQLGLWLVAYSPYLLIVVIASVLGYRTIRRRPS</sequence>
<organism evidence="5 6">
    <name type="scientific">Adonisia turfae CCMR0081</name>
    <dbReference type="NCBI Taxonomy" id="2292702"/>
    <lineage>
        <taxon>Bacteria</taxon>
        <taxon>Bacillati</taxon>
        <taxon>Cyanobacteriota</taxon>
        <taxon>Adonisia</taxon>
        <taxon>Adonisia turfae</taxon>
    </lineage>
</organism>
<dbReference type="EMBL" id="QXHD01000004">
    <property type="protein sequence ID" value="NEZ58960.1"/>
    <property type="molecule type" value="Genomic_DNA"/>
</dbReference>
<feature type="transmembrane region" description="Helical" evidence="2">
    <location>
        <begin position="272"/>
        <end position="294"/>
    </location>
</feature>
<keyword evidence="2" id="KW-0472">Membrane</keyword>
<dbReference type="Pfam" id="PF14257">
    <property type="entry name" value="DUF4349"/>
    <property type="match status" value="1"/>
</dbReference>
<feature type="coiled-coil region" evidence="1">
    <location>
        <begin position="160"/>
        <end position="224"/>
    </location>
</feature>
<accession>A0A6M0RSX4</accession>
<feature type="chain" id="PRO_5026947527" evidence="3">
    <location>
        <begin position="23"/>
        <end position="302"/>
    </location>
</feature>
<dbReference type="AlphaFoldDB" id="A0A6M0RSX4"/>
<evidence type="ECO:0000256" key="3">
    <source>
        <dbReference type="SAM" id="SignalP"/>
    </source>
</evidence>
<feature type="signal peptide" evidence="3">
    <location>
        <begin position="1"/>
        <end position="22"/>
    </location>
</feature>
<reference evidence="5 6" key="1">
    <citation type="journal article" date="2020" name="Microb. Ecol.">
        <title>Ecogenomics of the Marine Benthic Filamentous Cyanobacterium Adonisia.</title>
        <authorList>
            <person name="Walter J.M."/>
            <person name="Coutinho F.H."/>
            <person name="Leomil L."/>
            <person name="Hargreaves P.I."/>
            <person name="Campeao M.E."/>
            <person name="Vieira V.V."/>
            <person name="Silva B.S."/>
            <person name="Fistarol G.O."/>
            <person name="Salomon P.S."/>
            <person name="Sawabe T."/>
            <person name="Mino S."/>
            <person name="Hosokawa M."/>
            <person name="Miyashita H."/>
            <person name="Maruyama F."/>
            <person name="van Verk M.C."/>
            <person name="Dutilh B.E."/>
            <person name="Thompson C.C."/>
            <person name="Thompson F.L."/>
        </authorList>
    </citation>
    <scope>NUCLEOTIDE SEQUENCE [LARGE SCALE GENOMIC DNA]</scope>
    <source>
        <strain evidence="5 6">CCMR0081</strain>
    </source>
</reference>
<protein>
    <submittedName>
        <fullName evidence="5">DUF4349 domain-containing protein</fullName>
    </submittedName>
</protein>
<keyword evidence="3" id="KW-0732">Signal</keyword>
<name>A0A6M0RSX4_9CYAN</name>
<keyword evidence="2" id="KW-0812">Transmembrane</keyword>
<keyword evidence="6" id="KW-1185">Reference proteome</keyword>
<proteinExistence type="predicted"/>
<evidence type="ECO:0000256" key="2">
    <source>
        <dbReference type="SAM" id="Phobius"/>
    </source>
</evidence>
<evidence type="ECO:0000256" key="1">
    <source>
        <dbReference type="SAM" id="Coils"/>
    </source>
</evidence>
<evidence type="ECO:0000313" key="5">
    <source>
        <dbReference type="EMBL" id="NEZ58960.1"/>
    </source>
</evidence>
<gene>
    <name evidence="5" type="ORF">DXZ20_25625</name>
</gene>